<evidence type="ECO:0008006" key="4">
    <source>
        <dbReference type="Google" id="ProtNLM"/>
    </source>
</evidence>
<dbReference type="AlphaFoldDB" id="A0A2N3I359"/>
<gene>
    <name evidence="2" type="ORF">BZG01_13775</name>
</gene>
<evidence type="ECO:0000256" key="1">
    <source>
        <dbReference type="SAM" id="SignalP"/>
    </source>
</evidence>
<dbReference type="RefSeq" id="WP_101310429.1">
    <property type="nucleotide sequence ID" value="NZ_MVDE01000021.1"/>
</dbReference>
<evidence type="ECO:0000313" key="2">
    <source>
        <dbReference type="EMBL" id="PKQ64744.1"/>
    </source>
</evidence>
<organism evidence="2 3">
    <name type="scientific">Labilibaculum manganireducens</name>
    <dbReference type="NCBI Taxonomy" id="1940525"/>
    <lineage>
        <taxon>Bacteria</taxon>
        <taxon>Pseudomonadati</taxon>
        <taxon>Bacteroidota</taxon>
        <taxon>Bacteroidia</taxon>
        <taxon>Marinilabiliales</taxon>
        <taxon>Marinifilaceae</taxon>
        <taxon>Labilibaculum</taxon>
    </lineage>
</organism>
<dbReference type="Proteomes" id="UP000233618">
    <property type="component" value="Unassembled WGS sequence"/>
</dbReference>
<protein>
    <recommendedName>
        <fullName evidence="4">DNA-binding protein</fullName>
    </recommendedName>
</protein>
<feature type="chain" id="PRO_5014962826" description="DNA-binding protein" evidence="1">
    <location>
        <begin position="19"/>
        <end position="234"/>
    </location>
</feature>
<evidence type="ECO:0000313" key="3">
    <source>
        <dbReference type="Proteomes" id="UP000233618"/>
    </source>
</evidence>
<sequence>MKRSILLTILGLAFFSFACQSKKTENQEATLPLGVSKVLVKETFNAGGYTYINGNNDLWLAVGQRPIEVGKAYYYKGALEMKNFHSKELNRDFPVIYFLNTISDTPIENNMPMQASSMKKQKAKRIEVSIEKTKGITSISDLFSKKDEFSGKQISVKGKVTKFNQNIMGKNWIHIQDGSDFEGNFDLTITCKDVASIGQIIEVSGTIALDKDFGAGYTYDVIMEEAKIQNTERK</sequence>
<keyword evidence="1" id="KW-0732">Signal</keyword>
<feature type="signal peptide" evidence="1">
    <location>
        <begin position="1"/>
        <end position="18"/>
    </location>
</feature>
<reference evidence="2 3" key="1">
    <citation type="journal article" date="2017" name="Front. Microbiol.">
        <title>Labilibaculum manganireducens gen. nov., sp. nov. and Labilibaculum filiforme sp. nov., Novel Bacteroidetes Isolated from Subsurface Sediments of the Baltic Sea.</title>
        <authorList>
            <person name="Vandieken V."/>
            <person name="Marshall I.P."/>
            <person name="Niemann H."/>
            <person name="Engelen B."/>
            <person name="Cypionka H."/>
        </authorList>
    </citation>
    <scope>NUCLEOTIDE SEQUENCE [LARGE SCALE GENOMIC DNA]</scope>
    <source>
        <strain evidence="2 3">59.10-2M</strain>
    </source>
</reference>
<accession>A0A2N3I359</accession>
<dbReference type="EMBL" id="MVDE01000021">
    <property type="protein sequence ID" value="PKQ64744.1"/>
    <property type="molecule type" value="Genomic_DNA"/>
</dbReference>
<name>A0A2N3I359_9BACT</name>
<comment type="caution">
    <text evidence="2">The sequence shown here is derived from an EMBL/GenBank/DDBJ whole genome shotgun (WGS) entry which is preliminary data.</text>
</comment>
<proteinExistence type="predicted"/>
<dbReference type="PROSITE" id="PS51257">
    <property type="entry name" value="PROKAR_LIPOPROTEIN"/>
    <property type="match status" value="1"/>
</dbReference>
<keyword evidence="3" id="KW-1185">Reference proteome</keyword>